<comment type="caution">
    <text evidence="1">The sequence shown here is derived from an EMBL/GenBank/DDBJ whole genome shotgun (WGS) entry which is preliminary data.</text>
</comment>
<name>A0AAD4VDN4_PRUDU</name>
<organism evidence="1 2">
    <name type="scientific">Prunus dulcis</name>
    <name type="common">Almond</name>
    <name type="synonym">Amygdalus dulcis</name>
    <dbReference type="NCBI Taxonomy" id="3755"/>
    <lineage>
        <taxon>Eukaryota</taxon>
        <taxon>Viridiplantae</taxon>
        <taxon>Streptophyta</taxon>
        <taxon>Embryophyta</taxon>
        <taxon>Tracheophyta</taxon>
        <taxon>Spermatophyta</taxon>
        <taxon>Magnoliopsida</taxon>
        <taxon>eudicotyledons</taxon>
        <taxon>Gunneridae</taxon>
        <taxon>Pentapetalae</taxon>
        <taxon>rosids</taxon>
        <taxon>fabids</taxon>
        <taxon>Rosales</taxon>
        <taxon>Rosaceae</taxon>
        <taxon>Amygdaloideae</taxon>
        <taxon>Amygdaleae</taxon>
        <taxon>Prunus</taxon>
    </lineage>
</organism>
<keyword evidence="2" id="KW-1185">Reference proteome</keyword>
<evidence type="ECO:0000313" key="1">
    <source>
        <dbReference type="EMBL" id="KAI5323145.1"/>
    </source>
</evidence>
<gene>
    <name evidence="1" type="ORF">L3X38_032217</name>
</gene>
<dbReference type="AlphaFoldDB" id="A0AAD4VDN4"/>
<evidence type="ECO:0000313" key="2">
    <source>
        <dbReference type="Proteomes" id="UP001054821"/>
    </source>
</evidence>
<proteinExistence type="predicted"/>
<protein>
    <submittedName>
        <fullName evidence="1">Uncharacterized protein</fullName>
    </submittedName>
</protein>
<sequence>MYNMHRVMIEAHFQKWGGTYAAVIPDDVHVKLVALLTDDVPRVDPNDPNAKIITFRHFHFYLGFTFLLSKFFKKLLFGFDGAEFFYFFEVRRYEKYAQVRVCNAKLFDILSKGDRVWHVDVLEVSGRCEGENDINKKLDFEPDLAKKLRLPSDVIKSYSKSLVC</sequence>
<dbReference type="EMBL" id="JAJFAZ020000006">
    <property type="protein sequence ID" value="KAI5323145.1"/>
    <property type="molecule type" value="Genomic_DNA"/>
</dbReference>
<accession>A0AAD4VDN4</accession>
<dbReference type="Proteomes" id="UP001054821">
    <property type="component" value="Chromosome 6"/>
</dbReference>
<reference evidence="1 2" key="1">
    <citation type="journal article" date="2022" name="G3 (Bethesda)">
        <title>Whole-genome sequence and methylome profiling of the almond [Prunus dulcis (Mill.) D.A. Webb] cultivar 'Nonpareil'.</title>
        <authorList>
            <person name="D'Amico-Willman K.M."/>
            <person name="Ouma W.Z."/>
            <person name="Meulia T."/>
            <person name="Sideli G.M."/>
            <person name="Gradziel T.M."/>
            <person name="Fresnedo-Ramirez J."/>
        </authorList>
    </citation>
    <scope>NUCLEOTIDE SEQUENCE [LARGE SCALE GENOMIC DNA]</scope>
    <source>
        <strain evidence="1">Clone GOH B32 T37-40</strain>
    </source>
</reference>